<name>A0A370I240_9NOCA</name>
<dbReference type="InterPro" id="IPR001375">
    <property type="entry name" value="Peptidase_S9_cat"/>
</dbReference>
<dbReference type="Pfam" id="PF00326">
    <property type="entry name" value="Peptidase_S9"/>
    <property type="match status" value="1"/>
</dbReference>
<evidence type="ECO:0000256" key="2">
    <source>
        <dbReference type="SAM" id="MobiDB-lite"/>
    </source>
</evidence>
<dbReference type="Gene3D" id="3.40.50.1820">
    <property type="entry name" value="alpha/beta hydrolase"/>
    <property type="match status" value="1"/>
</dbReference>
<dbReference type="EMBL" id="QQBC01000007">
    <property type="protein sequence ID" value="RDI64799.1"/>
    <property type="molecule type" value="Genomic_DNA"/>
</dbReference>
<feature type="region of interest" description="Disordered" evidence="2">
    <location>
        <begin position="176"/>
        <end position="202"/>
    </location>
</feature>
<evidence type="ECO:0000256" key="1">
    <source>
        <dbReference type="ARBA" id="ARBA00022801"/>
    </source>
</evidence>
<dbReference type="GO" id="GO:0004177">
    <property type="term" value="F:aminopeptidase activity"/>
    <property type="evidence" value="ECO:0007669"/>
    <property type="project" value="UniProtKB-KW"/>
</dbReference>
<dbReference type="RefSeq" id="WP_169813718.1">
    <property type="nucleotide sequence ID" value="NZ_QQBC01000007.1"/>
</dbReference>
<dbReference type="InterPro" id="IPR011044">
    <property type="entry name" value="Quino_amine_DH_bsu"/>
</dbReference>
<dbReference type="STRING" id="1210086.GCA_001613105_02401"/>
<evidence type="ECO:0000259" key="3">
    <source>
        <dbReference type="Pfam" id="PF00326"/>
    </source>
</evidence>
<evidence type="ECO:0000313" key="4">
    <source>
        <dbReference type="EMBL" id="RDI64799.1"/>
    </source>
</evidence>
<keyword evidence="5" id="KW-1185">Reference proteome</keyword>
<dbReference type="GO" id="GO:0004252">
    <property type="term" value="F:serine-type endopeptidase activity"/>
    <property type="evidence" value="ECO:0007669"/>
    <property type="project" value="TreeGrafter"/>
</dbReference>
<dbReference type="GO" id="GO:0006508">
    <property type="term" value="P:proteolysis"/>
    <property type="evidence" value="ECO:0007669"/>
    <property type="project" value="InterPro"/>
</dbReference>
<accession>A0A370I240</accession>
<dbReference type="SUPFAM" id="SSF50969">
    <property type="entry name" value="YVTN repeat-like/Quinoprotein amine dehydrogenase"/>
    <property type="match status" value="1"/>
</dbReference>
<protein>
    <submittedName>
        <fullName evidence="4">Dipeptidyl aminopeptidase/acylaminoacyl peptidase</fullName>
    </submittedName>
</protein>
<feature type="domain" description="Peptidase S9 prolyl oligopeptidase catalytic" evidence="3">
    <location>
        <begin position="594"/>
        <end position="743"/>
    </location>
</feature>
<gene>
    <name evidence="4" type="ORF">DFR76_107175</name>
</gene>
<comment type="caution">
    <text evidence="4">The sequence shown here is derived from an EMBL/GenBank/DDBJ whole genome shotgun (WGS) entry which is preliminary data.</text>
</comment>
<keyword evidence="4" id="KW-0031">Aminopeptidase</keyword>
<keyword evidence="1" id="KW-0378">Hydrolase</keyword>
<keyword evidence="4" id="KW-0645">Protease</keyword>
<dbReference type="InterPro" id="IPR029058">
    <property type="entry name" value="AB_hydrolase_fold"/>
</dbReference>
<reference evidence="4 5" key="1">
    <citation type="submission" date="2018-07" db="EMBL/GenBank/DDBJ databases">
        <title>Genomic Encyclopedia of Type Strains, Phase IV (KMG-IV): sequencing the most valuable type-strain genomes for metagenomic binning, comparative biology and taxonomic classification.</title>
        <authorList>
            <person name="Goeker M."/>
        </authorList>
    </citation>
    <scope>NUCLEOTIDE SEQUENCE [LARGE SCALE GENOMIC DNA]</scope>
    <source>
        <strain evidence="4 5">DSM 44290</strain>
    </source>
</reference>
<organism evidence="4 5">
    <name type="scientific">Nocardia pseudobrasiliensis</name>
    <dbReference type="NCBI Taxonomy" id="45979"/>
    <lineage>
        <taxon>Bacteria</taxon>
        <taxon>Bacillati</taxon>
        <taxon>Actinomycetota</taxon>
        <taxon>Actinomycetes</taxon>
        <taxon>Mycobacteriales</taxon>
        <taxon>Nocardiaceae</taxon>
        <taxon>Nocardia</taxon>
    </lineage>
</organism>
<dbReference type="AlphaFoldDB" id="A0A370I240"/>
<dbReference type="Proteomes" id="UP000254869">
    <property type="component" value="Unassembled WGS sequence"/>
</dbReference>
<dbReference type="PANTHER" id="PTHR42776">
    <property type="entry name" value="SERINE PEPTIDASE S9 FAMILY MEMBER"/>
    <property type="match status" value="1"/>
</dbReference>
<dbReference type="PANTHER" id="PTHR42776:SF28">
    <property type="entry name" value="GLUTAMYL ENDOPEPTIDASE, CHLOROPLASTIC-RELATED"/>
    <property type="match status" value="1"/>
</dbReference>
<dbReference type="SUPFAM" id="SSF53474">
    <property type="entry name" value="alpha/beta-Hydrolases"/>
    <property type="match status" value="1"/>
</dbReference>
<proteinExistence type="predicted"/>
<evidence type="ECO:0000313" key="5">
    <source>
        <dbReference type="Proteomes" id="UP000254869"/>
    </source>
</evidence>
<sequence>MSFEAVLGELAAEVAAPICAGYAVGPDGRRVAVVEWVAYPPRPKFPVLLLGYGPFVYDATRCVIARLAPRAGRVAVYDTAGGGLLASWPGWVVGAPVWSQDGRFLAGLTPSDEGNGHGVWVLDVASGAHWVVPELLVSWSLLGAAGNHAEMGGSPLWWTCDGHLLVARESVDRSAIDPRDDIVAEPEWDDPPSPRPEGGEEPAYHHDLVAIGAAARVDLVVVDPGTAGVVSVLREGCVVADCQLEPGGDRVLVAVGDPPGDVADLLSEGTTRYEIHCPGGSEPIRPLGRWPVGAVRWQPGPRGDVMVAERGDEGMVFRSLADDAARGRIRIAAPVAAWLPTRSGGVLAVTEPLMSAAGADRDGGRQLLIADRAGSARVVRFLDDAQVRAARGPCRIRIVPTDGDSVVGVDGLGTPGERLIALAEDGRSEPPRCVPDADAAPGRVAFLTDRFTLIERREAGAWSLERRARGEHGMATTAVHRLAAPKPSHARRRAGETGGRLNPWTAYQVYDPPPAEAHSRSRPAVLVELCMVPPQSPLPEPTRPVDSTPPLTRAQLGSGNAVAGLYVRLPGGGSVSFADIRTRLTTAVSDLRAALATSGRVDVGRMALVGHSFGAACAGVVLAHSSGVFRCAILRAGAYNRTLTPRGFHDELRDLWHARDVYDGFTLAYHARNIDCPVLILQGSADANGVTDALQAWTFYDTLLAAGGHARLVLLYNEGHSFTTREGVLTAAREELTWMTRWTSPTTC</sequence>